<keyword evidence="2" id="KW-1185">Reference proteome</keyword>
<evidence type="ECO:0000313" key="1">
    <source>
        <dbReference type="EMBL" id="KIJ97188.1"/>
    </source>
</evidence>
<dbReference type="SUPFAM" id="SSF82171">
    <property type="entry name" value="DPP6 N-terminal domain-like"/>
    <property type="match status" value="1"/>
</dbReference>
<organism evidence="1 2">
    <name type="scientific">Laccaria amethystina LaAM-08-1</name>
    <dbReference type="NCBI Taxonomy" id="1095629"/>
    <lineage>
        <taxon>Eukaryota</taxon>
        <taxon>Fungi</taxon>
        <taxon>Dikarya</taxon>
        <taxon>Basidiomycota</taxon>
        <taxon>Agaricomycotina</taxon>
        <taxon>Agaricomycetes</taxon>
        <taxon>Agaricomycetidae</taxon>
        <taxon>Agaricales</taxon>
        <taxon>Agaricineae</taxon>
        <taxon>Hydnangiaceae</taxon>
        <taxon>Laccaria</taxon>
    </lineage>
</organism>
<reference evidence="1 2" key="1">
    <citation type="submission" date="2014-04" db="EMBL/GenBank/DDBJ databases">
        <authorList>
            <consortium name="DOE Joint Genome Institute"/>
            <person name="Kuo A."/>
            <person name="Kohler A."/>
            <person name="Nagy L.G."/>
            <person name="Floudas D."/>
            <person name="Copeland A."/>
            <person name="Barry K.W."/>
            <person name="Cichocki N."/>
            <person name="Veneault-Fourrey C."/>
            <person name="LaButti K."/>
            <person name="Lindquist E.A."/>
            <person name="Lipzen A."/>
            <person name="Lundell T."/>
            <person name="Morin E."/>
            <person name="Murat C."/>
            <person name="Sun H."/>
            <person name="Tunlid A."/>
            <person name="Henrissat B."/>
            <person name="Grigoriev I.V."/>
            <person name="Hibbett D.S."/>
            <person name="Martin F."/>
            <person name="Nordberg H.P."/>
            <person name="Cantor M.N."/>
            <person name="Hua S.X."/>
        </authorList>
    </citation>
    <scope>NUCLEOTIDE SEQUENCE [LARGE SCALE GENOMIC DNA]</scope>
    <source>
        <strain evidence="1 2">LaAM-08-1</strain>
    </source>
</reference>
<dbReference type="AlphaFoldDB" id="A0A0C9X752"/>
<dbReference type="Gene3D" id="2.130.10.10">
    <property type="entry name" value="YVTN repeat-like/Quinoprotein amine dehydrogenase"/>
    <property type="match status" value="1"/>
</dbReference>
<accession>A0A0C9X752</accession>
<proteinExistence type="predicted"/>
<dbReference type="InterPro" id="IPR015943">
    <property type="entry name" value="WD40/YVTN_repeat-like_dom_sf"/>
</dbReference>
<gene>
    <name evidence="1" type="ORF">K443DRAFT_681743</name>
</gene>
<evidence type="ECO:0008006" key="3">
    <source>
        <dbReference type="Google" id="ProtNLM"/>
    </source>
</evidence>
<dbReference type="STRING" id="1095629.A0A0C9X752"/>
<dbReference type="Proteomes" id="UP000054477">
    <property type="component" value="Unassembled WGS sequence"/>
</dbReference>
<protein>
    <recommendedName>
        <fullName evidence="3">DUF2415 domain-containing protein</fullName>
    </recommendedName>
</protein>
<dbReference type="HOGENOM" id="CLU_031726_0_0_1"/>
<dbReference type="EMBL" id="KN838700">
    <property type="protein sequence ID" value="KIJ97188.1"/>
    <property type="molecule type" value="Genomic_DNA"/>
</dbReference>
<name>A0A0C9X752_9AGAR</name>
<reference evidence="2" key="2">
    <citation type="submission" date="2015-01" db="EMBL/GenBank/DDBJ databases">
        <title>Evolutionary Origins and Diversification of the Mycorrhizal Mutualists.</title>
        <authorList>
            <consortium name="DOE Joint Genome Institute"/>
            <consortium name="Mycorrhizal Genomics Consortium"/>
            <person name="Kohler A."/>
            <person name="Kuo A."/>
            <person name="Nagy L.G."/>
            <person name="Floudas D."/>
            <person name="Copeland A."/>
            <person name="Barry K.W."/>
            <person name="Cichocki N."/>
            <person name="Veneault-Fourrey C."/>
            <person name="LaButti K."/>
            <person name="Lindquist E.A."/>
            <person name="Lipzen A."/>
            <person name="Lundell T."/>
            <person name="Morin E."/>
            <person name="Murat C."/>
            <person name="Riley R."/>
            <person name="Ohm R."/>
            <person name="Sun H."/>
            <person name="Tunlid A."/>
            <person name="Henrissat B."/>
            <person name="Grigoriev I.V."/>
            <person name="Hibbett D.S."/>
            <person name="Martin F."/>
        </authorList>
    </citation>
    <scope>NUCLEOTIDE SEQUENCE [LARGE SCALE GENOMIC DNA]</scope>
    <source>
        <strain evidence="2">LaAM-08-1</strain>
    </source>
</reference>
<sequence length="398" mass="45884">MHEPPSLLKSRIPRKTIIVDHNLFTHDEESRIYDLHCPLRKGTIYYRRDGAIFELNIHSSGKHEPQIIVPKHPSWRLEKISFVPIKGNRVLLFARYFGKATIRSYIPYLYLSIHEIHSNNRVGPALWSFDGSVYGHLNIYHLELIKSTENPSRITWGERFDDHWKLFDISTTETDASNKFPLIESGRMDFDLKLHRNSLVMLCRDRRILLNVDQDQGRQNETIDIHYSDSNNMNFSFVTRMSIPIRRAPGTSPTSVLAFSADGSKFAMATACGRVSVWDIQSKVPLKIFLEVPKSDYDRFVPYLQFSSGNLGKEVLVFVESDGFSSLETIHVIDATSFETEEILLLKREWLEKVGIYIGVQSLFLDPSGGTLYAEINGTLYEWDLQKNKPGPEWWIGE</sequence>
<evidence type="ECO:0000313" key="2">
    <source>
        <dbReference type="Proteomes" id="UP000054477"/>
    </source>
</evidence>